<proteinExistence type="predicted"/>
<accession>A0AC60P413</accession>
<comment type="caution">
    <text evidence="1">The sequence shown here is derived from an EMBL/GenBank/DDBJ whole genome shotgun (WGS) entry which is preliminary data.</text>
</comment>
<protein>
    <submittedName>
        <fullName evidence="1">Uncharacterized protein</fullName>
    </submittedName>
</protein>
<gene>
    <name evidence="1" type="ORF">HPB47_008799</name>
</gene>
<reference evidence="1 2" key="1">
    <citation type="journal article" date="2020" name="Cell">
        <title>Large-Scale Comparative Analyses of Tick Genomes Elucidate Their Genetic Diversity and Vector Capacities.</title>
        <authorList>
            <consortium name="Tick Genome and Microbiome Consortium (TIGMIC)"/>
            <person name="Jia N."/>
            <person name="Wang J."/>
            <person name="Shi W."/>
            <person name="Du L."/>
            <person name="Sun Y."/>
            <person name="Zhan W."/>
            <person name="Jiang J.F."/>
            <person name="Wang Q."/>
            <person name="Zhang B."/>
            <person name="Ji P."/>
            <person name="Bell-Sakyi L."/>
            <person name="Cui X.M."/>
            <person name="Yuan T.T."/>
            <person name="Jiang B.G."/>
            <person name="Yang W.F."/>
            <person name="Lam T.T."/>
            <person name="Chang Q.C."/>
            <person name="Ding S.J."/>
            <person name="Wang X.J."/>
            <person name="Zhu J.G."/>
            <person name="Ruan X.D."/>
            <person name="Zhao L."/>
            <person name="Wei J.T."/>
            <person name="Ye R.Z."/>
            <person name="Que T.C."/>
            <person name="Du C.H."/>
            <person name="Zhou Y.H."/>
            <person name="Cheng J.X."/>
            <person name="Dai P.F."/>
            <person name="Guo W.B."/>
            <person name="Han X.H."/>
            <person name="Huang E.J."/>
            <person name="Li L.F."/>
            <person name="Wei W."/>
            <person name="Gao Y.C."/>
            <person name="Liu J.Z."/>
            <person name="Shao H.Z."/>
            <person name="Wang X."/>
            <person name="Wang C.C."/>
            <person name="Yang T.C."/>
            <person name="Huo Q.B."/>
            <person name="Li W."/>
            <person name="Chen H.Y."/>
            <person name="Chen S.E."/>
            <person name="Zhou L.G."/>
            <person name="Ni X.B."/>
            <person name="Tian J.H."/>
            <person name="Sheng Y."/>
            <person name="Liu T."/>
            <person name="Pan Y.S."/>
            <person name="Xia L.Y."/>
            <person name="Li J."/>
            <person name="Zhao F."/>
            <person name="Cao W.C."/>
        </authorList>
    </citation>
    <scope>NUCLEOTIDE SEQUENCE [LARGE SCALE GENOMIC DNA]</scope>
    <source>
        <strain evidence="1">Iper-2018</strain>
    </source>
</reference>
<organism evidence="1 2">
    <name type="scientific">Ixodes persulcatus</name>
    <name type="common">Taiga tick</name>
    <dbReference type="NCBI Taxonomy" id="34615"/>
    <lineage>
        <taxon>Eukaryota</taxon>
        <taxon>Metazoa</taxon>
        <taxon>Ecdysozoa</taxon>
        <taxon>Arthropoda</taxon>
        <taxon>Chelicerata</taxon>
        <taxon>Arachnida</taxon>
        <taxon>Acari</taxon>
        <taxon>Parasitiformes</taxon>
        <taxon>Ixodida</taxon>
        <taxon>Ixodoidea</taxon>
        <taxon>Ixodidae</taxon>
        <taxon>Ixodinae</taxon>
        <taxon>Ixodes</taxon>
    </lineage>
</organism>
<sequence>MIKKLWKAVHVPELTFANEIVCASADTRAWIERRQKDVGRQALNSHGNVAIEAIQGDIGWSTFEAREASSKQTYQGRLLHMDRRRWARRVFDYIRVNCVQTQWTKRVNQLRKKYEFFTQPVMEATAKAETTHWVKEASKKSSLQIYSAHKDIIGREAYYYNSIGSRLLFEARAGALRTRLYWQRKTKSNTHLVLHCTGLTPEWDEARPVHTPGPSQNNTSGARQTAAVAEAAIGPPAAAAPVLLLLPQAVGFHSWTDDGNNTDR</sequence>
<evidence type="ECO:0000313" key="2">
    <source>
        <dbReference type="Proteomes" id="UP000805193"/>
    </source>
</evidence>
<evidence type="ECO:0000313" key="1">
    <source>
        <dbReference type="EMBL" id="KAG0414046.1"/>
    </source>
</evidence>
<keyword evidence="2" id="KW-1185">Reference proteome</keyword>
<dbReference type="Proteomes" id="UP000805193">
    <property type="component" value="Unassembled WGS sequence"/>
</dbReference>
<dbReference type="EMBL" id="JABSTQ010011210">
    <property type="protein sequence ID" value="KAG0414046.1"/>
    <property type="molecule type" value="Genomic_DNA"/>
</dbReference>
<name>A0AC60P413_IXOPE</name>